<keyword evidence="5" id="KW-0539">Nucleus</keyword>
<evidence type="ECO:0000256" key="3">
    <source>
        <dbReference type="ARBA" id="ARBA00023125"/>
    </source>
</evidence>
<keyword evidence="3" id="KW-0238">DNA-binding</keyword>
<protein>
    <submittedName>
        <fullName evidence="7">Pathogenesis-related transcriptional activator PTI6-like protein</fullName>
    </submittedName>
</protein>
<dbReference type="InterPro" id="IPR050913">
    <property type="entry name" value="AP2/ERF_ERF"/>
</dbReference>
<dbReference type="InterPro" id="IPR016177">
    <property type="entry name" value="DNA-bd_dom_sf"/>
</dbReference>
<dbReference type="SMART" id="SM00380">
    <property type="entry name" value="AP2"/>
    <property type="match status" value="1"/>
</dbReference>
<dbReference type="GO" id="GO:0003677">
    <property type="term" value="F:DNA binding"/>
    <property type="evidence" value="ECO:0007669"/>
    <property type="project" value="UniProtKB-KW"/>
</dbReference>
<evidence type="ECO:0000256" key="5">
    <source>
        <dbReference type="ARBA" id="ARBA00023242"/>
    </source>
</evidence>
<keyword evidence="8" id="KW-1185">Reference proteome</keyword>
<dbReference type="PROSITE" id="PS51032">
    <property type="entry name" value="AP2_ERF"/>
    <property type="match status" value="1"/>
</dbReference>
<dbReference type="PANTHER" id="PTHR31194:SF166">
    <property type="entry name" value="PATHOGENESIS-RELATED GENES TRANSCRIPTIONAL ACTIVATOR PTI6"/>
    <property type="match status" value="1"/>
</dbReference>
<evidence type="ECO:0000256" key="1">
    <source>
        <dbReference type="ARBA" id="ARBA00004123"/>
    </source>
</evidence>
<sequence>MSLSGTRKPVHHRKTIRIIVSDADATDSSSDEGTVGVRRHVQEICINLHQESPIQSSKKCERRRTKSIRQVLSTEVAKGDGIKRYRGVRRRPWGRFAAEIRDPTQRKRLWLGTFDTAEEAAAVYDLAAIRINGSKAITNFPSKVIKQQSSTPCVTVTESDEKIDEKIGIPSPTSVLRSQGIEFDLMEGFEFGLAGLELPQVDLSEVYLPPPPRRLFEEDFGEFDADFFSLPPGIATL</sequence>
<comment type="caution">
    <text evidence="7">The sequence shown here is derived from an EMBL/GenBank/DDBJ whole genome shotgun (WGS) entry which is preliminary data.</text>
</comment>
<evidence type="ECO:0000313" key="7">
    <source>
        <dbReference type="EMBL" id="KAF3321862.1"/>
    </source>
</evidence>
<dbReference type="PRINTS" id="PR00367">
    <property type="entry name" value="ETHRSPELEMNT"/>
</dbReference>
<organism evidence="7 8">
    <name type="scientific">Carex littledalei</name>
    <dbReference type="NCBI Taxonomy" id="544730"/>
    <lineage>
        <taxon>Eukaryota</taxon>
        <taxon>Viridiplantae</taxon>
        <taxon>Streptophyta</taxon>
        <taxon>Embryophyta</taxon>
        <taxon>Tracheophyta</taxon>
        <taxon>Spermatophyta</taxon>
        <taxon>Magnoliopsida</taxon>
        <taxon>Liliopsida</taxon>
        <taxon>Poales</taxon>
        <taxon>Cyperaceae</taxon>
        <taxon>Cyperoideae</taxon>
        <taxon>Cariceae</taxon>
        <taxon>Carex</taxon>
        <taxon>Carex subgen. Euthyceras</taxon>
    </lineage>
</organism>
<dbReference type="EMBL" id="SWLB01000026">
    <property type="protein sequence ID" value="KAF3321862.1"/>
    <property type="molecule type" value="Genomic_DNA"/>
</dbReference>
<dbReference type="Gene3D" id="3.30.730.10">
    <property type="entry name" value="AP2/ERF domain"/>
    <property type="match status" value="1"/>
</dbReference>
<dbReference type="SUPFAM" id="SSF54171">
    <property type="entry name" value="DNA-binding domain"/>
    <property type="match status" value="1"/>
</dbReference>
<dbReference type="FunFam" id="3.30.730.10:FF:000001">
    <property type="entry name" value="Ethylene-responsive transcription factor 2"/>
    <property type="match status" value="1"/>
</dbReference>
<gene>
    <name evidence="7" type="ORF">FCM35_KLT14078</name>
</gene>
<dbReference type="Pfam" id="PF00847">
    <property type="entry name" value="AP2"/>
    <property type="match status" value="1"/>
</dbReference>
<dbReference type="InterPro" id="IPR001471">
    <property type="entry name" value="AP2/ERF_dom"/>
</dbReference>
<dbReference type="GO" id="GO:0005634">
    <property type="term" value="C:nucleus"/>
    <property type="evidence" value="ECO:0007669"/>
    <property type="project" value="UniProtKB-SubCell"/>
</dbReference>
<dbReference type="OrthoDB" id="679032at2759"/>
<dbReference type="Proteomes" id="UP000623129">
    <property type="component" value="Unassembled WGS sequence"/>
</dbReference>
<evidence type="ECO:0000313" key="8">
    <source>
        <dbReference type="Proteomes" id="UP000623129"/>
    </source>
</evidence>
<keyword evidence="4" id="KW-0804">Transcription</keyword>
<evidence type="ECO:0000256" key="2">
    <source>
        <dbReference type="ARBA" id="ARBA00023015"/>
    </source>
</evidence>
<keyword evidence="2" id="KW-0805">Transcription regulation</keyword>
<evidence type="ECO:0000256" key="4">
    <source>
        <dbReference type="ARBA" id="ARBA00023163"/>
    </source>
</evidence>
<proteinExistence type="predicted"/>
<dbReference type="CDD" id="cd00018">
    <property type="entry name" value="AP2"/>
    <property type="match status" value="1"/>
</dbReference>
<name>A0A833QI77_9POAL</name>
<dbReference type="PANTHER" id="PTHR31194">
    <property type="entry name" value="SHN SHINE , DNA BINDING / TRANSCRIPTION FACTOR"/>
    <property type="match status" value="1"/>
</dbReference>
<evidence type="ECO:0000259" key="6">
    <source>
        <dbReference type="PROSITE" id="PS51032"/>
    </source>
</evidence>
<dbReference type="PIRSF" id="PIRSF038123">
    <property type="entry name" value="PTI6"/>
    <property type="match status" value="1"/>
</dbReference>
<accession>A0A833QI77</accession>
<dbReference type="AlphaFoldDB" id="A0A833QI77"/>
<reference evidence="7" key="1">
    <citation type="submission" date="2020-01" db="EMBL/GenBank/DDBJ databases">
        <title>Genome sequence of Kobresia littledalei, the first chromosome-level genome in the family Cyperaceae.</title>
        <authorList>
            <person name="Qu G."/>
        </authorList>
    </citation>
    <scope>NUCLEOTIDE SEQUENCE</scope>
    <source>
        <strain evidence="7">C.B.Clarke</strain>
        <tissue evidence="7">Leaf</tissue>
    </source>
</reference>
<feature type="domain" description="AP2/ERF" evidence="6">
    <location>
        <begin position="84"/>
        <end position="141"/>
    </location>
</feature>
<dbReference type="InterPro" id="IPR036955">
    <property type="entry name" value="AP2/ERF_dom_sf"/>
</dbReference>
<dbReference type="GO" id="GO:0003700">
    <property type="term" value="F:DNA-binding transcription factor activity"/>
    <property type="evidence" value="ECO:0007669"/>
    <property type="project" value="InterPro"/>
</dbReference>
<comment type="subcellular location">
    <subcellularLocation>
        <location evidence="1">Nucleus</location>
    </subcellularLocation>
</comment>